<keyword evidence="3" id="KW-1185">Reference proteome</keyword>
<dbReference type="STRING" id="714943.Mucpa_6035"/>
<keyword evidence="1" id="KW-0472">Membrane</keyword>
<dbReference type="SUPFAM" id="SSF56399">
    <property type="entry name" value="ADP-ribosylation"/>
    <property type="match status" value="1"/>
</dbReference>
<accession>H1YCA2</accession>
<proteinExistence type="predicted"/>
<protein>
    <recommendedName>
        <fullName evidence="4">DUF3990 domain-containing protein</fullName>
    </recommendedName>
</protein>
<evidence type="ECO:0008006" key="4">
    <source>
        <dbReference type="Google" id="ProtNLM"/>
    </source>
</evidence>
<evidence type="ECO:0000313" key="3">
    <source>
        <dbReference type="Proteomes" id="UP000002774"/>
    </source>
</evidence>
<sequence>MYDTRPNILIGFHGCDASVANKLINQPDDIKISTENYDWLGHGIYFWENNAVRAMEWAEEKKARGKITTPAIVGAIIHLGQCCDFLDSKFIRMLQYYYPIMVDEYKSAGMPLTFTTIFIVFQNIISIPYLSL</sequence>
<feature type="transmembrane region" description="Helical" evidence="1">
    <location>
        <begin position="108"/>
        <end position="130"/>
    </location>
</feature>
<dbReference type="EMBL" id="CM001403">
    <property type="protein sequence ID" value="EHQ30093.1"/>
    <property type="molecule type" value="Genomic_DNA"/>
</dbReference>
<evidence type="ECO:0000256" key="1">
    <source>
        <dbReference type="SAM" id="Phobius"/>
    </source>
</evidence>
<dbReference type="RefSeq" id="WP_008511614.1">
    <property type="nucleotide sequence ID" value="NZ_CM001403.1"/>
</dbReference>
<organism evidence="2 3">
    <name type="scientific">Mucilaginibacter paludis DSM 18603</name>
    <dbReference type="NCBI Taxonomy" id="714943"/>
    <lineage>
        <taxon>Bacteria</taxon>
        <taxon>Pseudomonadati</taxon>
        <taxon>Bacteroidota</taxon>
        <taxon>Sphingobacteriia</taxon>
        <taxon>Sphingobacteriales</taxon>
        <taxon>Sphingobacteriaceae</taxon>
        <taxon>Mucilaginibacter</taxon>
    </lineage>
</organism>
<dbReference type="eggNOG" id="ENOG5031FT7">
    <property type="taxonomic scope" value="Bacteria"/>
</dbReference>
<reference evidence="2" key="1">
    <citation type="submission" date="2011-09" db="EMBL/GenBank/DDBJ databases">
        <title>The permanent draft genome of Mucilaginibacter paludis DSM 18603.</title>
        <authorList>
            <consortium name="US DOE Joint Genome Institute (JGI-PGF)"/>
            <person name="Lucas S."/>
            <person name="Han J."/>
            <person name="Lapidus A."/>
            <person name="Bruce D."/>
            <person name="Goodwin L."/>
            <person name="Pitluck S."/>
            <person name="Peters L."/>
            <person name="Kyrpides N."/>
            <person name="Mavromatis K."/>
            <person name="Ivanova N."/>
            <person name="Mikhailova N."/>
            <person name="Held B."/>
            <person name="Detter J.C."/>
            <person name="Tapia R."/>
            <person name="Han C."/>
            <person name="Land M."/>
            <person name="Hauser L."/>
            <person name="Markowitz V."/>
            <person name="Cheng J.-F."/>
            <person name="Hugenholtz P."/>
            <person name="Woyke T."/>
            <person name="Wu D."/>
            <person name="Tindall B."/>
            <person name="Brambilla E."/>
            <person name="Klenk H.-P."/>
            <person name="Eisen J.A."/>
        </authorList>
    </citation>
    <scope>NUCLEOTIDE SEQUENCE [LARGE SCALE GENOMIC DNA]</scope>
    <source>
        <strain evidence="2">DSM 18603</strain>
    </source>
</reference>
<keyword evidence="1" id="KW-0812">Transmembrane</keyword>
<evidence type="ECO:0000313" key="2">
    <source>
        <dbReference type="EMBL" id="EHQ30093.1"/>
    </source>
</evidence>
<dbReference type="Proteomes" id="UP000002774">
    <property type="component" value="Chromosome"/>
</dbReference>
<gene>
    <name evidence="2" type="ORF">Mucpa_6035</name>
</gene>
<keyword evidence="1" id="KW-1133">Transmembrane helix</keyword>
<dbReference type="AlphaFoldDB" id="H1YCA2"/>
<name>H1YCA2_9SPHI</name>
<dbReference type="HOGENOM" id="CLU_1914719_0_0_10"/>
<dbReference type="OrthoDB" id="9800843at2"/>